<accession>A0A9P6KYW1</accession>
<evidence type="ECO:0000313" key="2">
    <source>
        <dbReference type="EMBL" id="KAF9763615.1"/>
    </source>
</evidence>
<proteinExistence type="predicted"/>
<organism evidence="2 3">
    <name type="scientific">Nosema granulosis</name>
    <dbReference type="NCBI Taxonomy" id="83296"/>
    <lineage>
        <taxon>Eukaryota</taxon>
        <taxon>Fungi</taxon>
        <taxon>Fungi incertae sedis</taxon>
        <taxon>Microsporidia</taxon>
        <taxon>Nosematidae</taxon>
        <taxon>Nosema</taxon>
    </lineage>
</organism>
<evidence type="ECO:0000256" key="1">
    <source>
        <dbReference type="SAM" id="Phobius"/>
    </source>
</evidence>
<keyword evidence="3" id="KW-1185">Reference proteome</keyword>
<name>A0A9P6KYW1_9MICR</name>
<dbReference type="AlphaFoldDB" id="A0A9P6KYW1"/>
<dbReference type="EMBL" id="SBJO01000065">
    <property type="protein sequence ID" value="KAF9763615.1"/>
    <property type="molecule type" value="Genomic_DNA"/>
</dbReference>
<feature type="transmembrane region" description="Helical" evidence="1">
    <location>
        <begin position="84"/>
        <end position="104"/>
    </location>
</feature>
<gene>
    <name evidence="2" type="ORF">NGRA_1157</name>
</gene>
<protein>
    <submittedName>
        <fullName evidence="2">Uncharacterized protein</fullName>
    </submittedName>
</protein>
<sequence length="110" mass="13177">INYHEIYRRRLEISDRIEAYIQSLVFKKTLESMSLDFRRNGDLEELLREERSACSEPKLEKTELGATLKIAKELTRTISFIIKFNNYITHFLNFIDIFTISFILHNNNKF</sequence>
<evidence type="ECO:0000313" key="3">
    <source>
        <dbReference type="Proteomes" id="UP000740883"/>
    </source>
</evidence>
<dbReference type="Proteomes" id="UP000740883">
    <property type="component" value="Unassembled WGS sequence"/>
</dbReference>
<feature type="non-terminal residue" evidence="2">
    <location>
        <position position="1"/>
    </location>
</feature>
<keyword evidence="1" id="KW-0472">Membrane</keyword>
<keyword evidence="1" id="KW-1133">Transmembrane helix</keyword>
<keyword evidence="1" id="KW-0812">Transmembrane</keyword>
<comment type="caution">
    <text evidence="2">The sequence shown here is derived from an EMBL/GenBank/DDBJ whole genome shotgun (WGS) entry which is preliminary data.</text>
</comment>
<reference evidence="2 3" key="1">
    <citation type="journal article" date="2020" name="Genome Biol. Evol.">
        <title>Comparative genomics of strictly vertically transmitted, feminizing microsporidia endosymbionts of amphipod crustaceans.</title>
        <authorList>
            <person name="Cormier A."/>
            <person name="Chebbi M.A."/>
            <person name="Giraud I."/>
            <person name="Wattier R."/>
            <person name="Teixeira M."/>
            <person name="Gilbert C."/>
            <person name="Rigaud T."/>
            <person name="Cordaux R."/>
        </authorList>
    </citation>
    <scope>NUCLEOTIDE SEQUENCE [LARGE SCALE GENOMIC DNA]</scope>
    <source>
        <strain evidence="2 3">Ou3-Ou53</strain>
    </source>
</reference>